<evidence type="ECO:0000313" key="2">
    <source>
        <dbReference type="Proteomes" id="UP001372834"/>
    </source>
</evidence>
<gene>
    <name evidence="1" type="ORF">RUM43_013290</name>
</gene>
<dbReference type="EMBL" id="JAWJWE010000007">
    <property type="protein sequence ID" value="KAK6632522.1"/>
    <property type="molecule type" value="Genomic_DNA"/>
</dbReference>
<accession>A0AAN8P4X6</accession>
<comment type="caution">
    <text evidence="1">The sequence shown here is derived from an EMBL/GenBank/DDBJ whole genome shotgun (WGS) entry which is preliminary data.</text>
</comment>
<dbReference type="Proteomes" id="UP001372834">
    <property type="component" value="Unassembled WGS sequence"/>
</dbReference>
<dbReference type="AlphaFoldDB" id="A0AAN8P4X6"/>
<sequence length="293" mass="32394">MDPLSTLRQTYYRAFVIIQVRSGASPANMQSSDNGYPWLDPCIASRSCFFYRPSPIYACRGSAGTLSEHHPPVVQPAINPDCYPICLDLLTPYLTLVLQNSTPAERETLPGAGLTLIHALYRVPPYRWVFQRAVQASPGGVHTRESLPNSKVVTKFPLASSPNSYGFPEDLPEIGHGSHSVRGRTDSSQIVNIPIRGFVQFHVLYLTGPLREVKLAPSKGWPIGHNKDTLNAVLVRVNPPLPPPWSVPTSLTGPSLKESKSKACIHFNGSLYHIRHHSGAPRHERILFLNPDE</sequence>
<proteinExistence type="predicted"/>
<protein>
    <submittedName>
        <fullName evidence="1">Uncharacterized protein</fullName>
    </submittedName>
</protein>
<name>A0AAN8P4X6_POLSC</name>
<organism evidence="1 2">
    <name type="scientific">Polyplax serrata</name>
    <name type="common">Common mouse louse</name>
    <dbReference type="NCBI Taxonomy" id="468196"/>
    <lineage>
        <taxon>Eukaryota</taxon>
        <taxon>Metazoa</taxon>
        <taxon>Ecdysozoa</taxon>
        <taxon>Arthropoda</taxon>
        <taxon>Hexapoda</taxon>
        <taxon>Insecta</taxon>
        <taxon>Pterygota</taxon>
        <taxon>Neoptera</taxon>
        <taxon>Paraneoptera</taxon>
        <taxon>Psocodea</taxon>
        <taxon>Troctomorpha</taxon>
        <taxon>Phthiraptera</taxon>
        <taxon>Anoplura</taxon>
        <taxon>Polyplacidae</taxon>
        <taxon>Polyplax</taxon>
    </lineage>
</organism>
<evidence type="ECO:0000313" key="1">
    <source>
        <dbReference type="EMBL" id="KAK6632522.1"/>
    </source>
</evidence>
<reference evidence="1 2" key="1">
    <citation type="submission" date="2023-10" db="EMBL/GenBank/DDBJ databases">
        <title>Genomes of two closely related lineages of the louse Polyplax serrata with different host specificities.</title>
        <authorList>
            <person name="Martinu J."/>
            <person name="Tarabai H."/>
            <person name="Stefka J."/>
            <person name="Hypsa V."/>
        </authorList>
    </citation>
    <scope>NUCLEOTIDE SEQUENCE [LARGE SCALE GENOMIC DNA]</scope>
    <source>
        <strain evidence="1">HR10_N</strain>
    </source>
</reference>